<dbReference type="OrthoDB" id="1629754at2"/>
<dbReference type="KEGG" id="eat:EAT1b_0047"/>
<proteinExistence type="predicted"/>
<evidence type="ECO:0000313" key="2">
    <source>
        <dbReference type="Proteomes" id="UP000000716"/>
    </source>
</evidence>
<sequence length="258" mass="29368">MIENVTERLESVLETVPDYYHESSVYQNLILTYLTESQASDEARQDLRNQLYVQTATWGLDYWEHDYALTSVPGDTYELRRSRILSKMAGLGTFTKAEALRLANVYSIPKDARFYSILNEGAFKTRHNIDHLVDYEGMIAAFEEMKPAHLEHLVGLLIRQASGPTMSTGQKMRLGYSESYNFTYRTLMKLKVRASVVIPSKYQADPPESLALDGSFRMDGYAVMDANAPGGKLHYIHNSDQLTIRKYQDGQLISTDQV</sequence>
<dbReference type="RefSeq" id="WP_012726101.1">
    <property type="nucleotide sequence ID" value="NC_012673.1"/>
</dbReference>
<protein>
    <recommendedName>
        <fullName evidence="3">DUF2313 domain-containing protein</fullName>
    </recommendedName>
</protein>
<dbReference type="STRING" id="360911.EAT1b_0047"/>
<organism evidence="1 2">
    <name type="scientific">Exiguobacterium sp. (strain ATCC BAA-1283 / AT1b)</name>
    <dbReference type="NCBI Taxonomy" id="360911"/>
    <lineage>
        <taxon>Bacteria</taxon>
        <taxon>Bacillati</taxon>
        <taxon>Bacillota</taxon>
        <taxon>Bacilli</taxon>
        <taxon>Bacillales</taxon>
        <taxon>Bacillales Family XII. Incertae Sedis</taxon>
        <taxon>Exiguobacterium</taxon>
    </lineage>
</organism>
<dbReference type="eggNOG" id="COG3778">
    <property type="taxonomic scope" value="Bacteria"/>
</dbReference>
<dbReference type="AlphaFoldDB" id="C4L0R4"/>
<dbReference type="InterPro" id="IPR018755">
    <property type="entry name" value="Phage_Mu_Gp48"/>
</dbReference>
<name>C4L0R4_EXISA</name>
<accession>C4L0R4</accession>
<dbReference type="HOGENOM" id="CLU_1076657_0_0_9"/>
<keyword evidence="2" id="KW-1185">Reference proteome</keyword>
<gene>
    <name evidence="1" type="ordered locus">EAT1b_0047</name>
</gene>
<dbReference type="Proteomes" id="UP000000716">
    <property type="component" value="Chromosome"/>
</dbReference>
<dbReference type="Pfam" id="PF10076">
    <property type="entry name" value="Phage_Mu_Gp48"/>
    <property type="match status" value="1"/>
</dbReference>
<reference evidence="1 2" key="1">
    <citation type="journal article" date="2011" name="J. Bacteriol.">
        <title>Complete genome sequence of the Thermophilic Bacterium Exiguobacterium sp. AT1b.</title>
        <authorList>
            <person name="Vishnivetskaya T.A."/>
            <person name="Lucas S."/>
            <person name="Copeland A."/>
            <person name="Lapidus A."/>
            <person name="Glavina Del Rio T."/>
            <person name="Dalin E."/>
            <person name="Tice H."/>
            <person name="Bruce D.C."/>
            <person name="Goodwin L.A."/>
            <person name="Pitluck S."/>
            <person name="Saunders E."/>
            <person name="Brettin T."/>
            <person name="Detter C."/>
            <person name="Han C."/>
            <person name="Larimer F."/>
            <person name="Land M.L."/>
            <person name="Hauser L.J."/>
            <person name="Kyrpides N.C."/>
            <person name="Ovchinnikova G."/>
            <person name="Kathariou S."/>
            <person name="Ramaley R.F."/>
            <person name="Rodrigues D.F."/>
            <person name="Hendrix C."/>
            <person name="Richardson P."/>
            <person name="Tiedje J.M."/>
        </authorList>
    </citation>
    <scope>NUCLEOTIDE SEQUENCE [LARGE SCALE GENOMIC DNA]</scope>
    <source>
        <strain evidence="2">ATCC BAA-1283 / AT1b</strain>
    </source>
</reference>
<evidence type="ECO:0000313" key="1">
    <source>
        <dbReference type="EMBL" id="ACQ68982.1"/>
    </source>
</evidence>
<dbReference type="EMBL" id="CP001615">
    <property type="protein sequence ID" value="ACQ68982.1"/>
    <property type="molecule type" value="Genomic_DNA"/>
</dbReference>
<evidence type="ECO:0008006" key="3">
    <source>
        <dbReference type="Google" id="ProtNLM"/>
    </source>
</evidence>